<evidence type="ECO:0000256" key="2">
    <source>
        <dbReference type="PROSITE-ProRule" id="PRU00504"/>
    </source>
</evidence>
<dbReference type="InterPro" id="IPR011042">
    <property type="entry name" value="6-blade_b-propeller_TolB-like"/>
</dbReference>
<dbReference type="CDD" id="cd05819">
    <property type="entry name" value="NHL"/>
    <property type="match status" value="1"/>
</dbReference>
<dbReference type="AlphaFoldDB" id="A0A6I1I852"/>
<dbReference type="SUPFAM" id="SSF101898">
    <property type="entry name" value="NHL repeat"/>
    <property type="match status" value="1"/>
</dbReference>
<dbReference type="PANTHER" id="PTHR13833">
    <property type="match status" value="1"/>
</dbReference>
<proteinExistence type="predicted"/>
<feature type="repeat" description="NHL" evidence="2">
    <location>
        <begin position="711"/>
        <end position="747"/>
    </location>
</feature>
<dbReference type="SUPFAM" id="SSF63829">
    <property type="entry name" value="Calcium-dependent phosphotriesterase"/>
    <property type="match status" value="2"/>
</dbReference>
<dbReference type="PROSITE" id="PS50835">
    <property type="entry name" value="IG_LIKE"/>
    <property type="match status" value="1"/>
</dbReference>
<dbReference type="PROSITE" id="PS51125">
    <property type="entry name" value="NHL"/>
    <property type="match status" value="1"/>
</dbReference>
<dbReference type="InterPro" id="IPR056822">
    <property type="entry name" value="TEN_NHL"/>
</dbReference>
<dbReference type="CDD" id="cd14953">
    <property type="entry name" value="NHL_like_1"/>
    <property type="match status" value="1"/>
</dbReference>
<name>A0A6I1I852_9BURK</name>
<dbReference type="InterPro" id="IPR013783">
    <property type="entry name" value="Ig-like_fold"/>
</dbReference>
<dbReference type="PANTHER" id="PTHR13833:SF71">
    <property type="entry name" value="NHL DOMAIN-CONTAINING PROTEIN"/>
    <property type="match status" value="1"/>
</dbReference>
<comment type="caution">
    <text evidence="4">The sequence shown here is derived from an EMBL/GenBank/DDBJ whole genome shotgun (WGS) entry which is preliminary data.</text>
</comment>
<reference evidence="4 5" key="1">
    <citation type="submission" date="2019-10" db="EMBL/GenBank/DDBJ databases">
        <title>Three novel species isolated from a subtropical stream in China.</title>
        <authorList>
            <person name="Lu H."/>
        </authorList>
    </citation>
    <scope>NUCLEOTIDE SEQUENCE [LARGE SCALE GENOMIC DNA]</scope>
    <source>
        <strain evidence="4 5">FT13W</strain>
    </source>
</reference>
<dbReference type="Pfam" id="PF01436">
    <property type="entry name" value="NHL"/>
    <property type="match status" value="1"/>
</dbReference>
<keyword evidence="1" id="KW-0677">Repeat</keyword>
<gene>
    <name evidence="4" type="ORF">GCN75_11920</name>
</gene>
<evidence type="ECO:0000313" key="4">
    <source>
        <dbReference type="EMBL" id="KAB8064666.1"/>
    </source>
</evidence>
<dbReference type="EMBL" id="WFLI01000011">
    <property type="protein sequence ID" value="KAB8064666.1"/>
    <property type="molecule type" value="Genomic_DNA"/>
</dbReference>
<evidence type="ECO:0000259" key="3">
    <source>
        <dbReference type="PROSITE" id="PS50835"/>
    </source>
</evidence>
<sequence length="798" mass="79403">MVVGPLDASIRFNPTFKTEMRKINLPMACIKLIPLLLLAAVASCGGGGSAPTNTPAASNAPSISAQPLSISAPEGGSVTFSVTATGTAPLSYQWQRNGSDVVGATSAQYMLQVQVSDNGTLWTVIVRNSAGSITSSAAKLTVASKSLLAGAIAGNSFNGHVDIKGIAVDDNGAIYLSNRADDSHLRVVTQQGVSHMLTLTAAAGDATAQLSQVVSLTRDAMGNMYATDQGCVIHKISPAGLLTTLAGSSSCGAADGKGTAASFDSMLAITVDASGSVYVGGGASIRKITPDGTVTTLAGISRTYGTSDGDAKSARFGGISGIAVDTAGAIYVADAGSNINGIVGSRIRKLTPAGIVSTLAGGSAYGSADGAGAVATFSSLNGLTIDKQGNLFVADEGNHTIRKITPAGVVSTLAGTASQLRPAVADGIGAAARFNLPYGLAVDGAGNVYVSDSNPGLQLNGVRKITPAGEVTTITGNNAGIGVTDGLASEARFAGPQAIALHSDGTLFVADTGNQLIRRVSAVGVTSTLAGNPGHGSFLSSGDGTGAQATFAQPAGIVVGSDGVAYIADAFRNTIRRVGNDGVVTTLAGSYENRSRPTDGQGAKAGFSSTNGIAIDGNATLYVADYQAVRKVDANGNVTTLTGTLGGGSGGTADGSLAQARFGYLRAIAFDASGNLYLTDSLNHNVRKITPAGVVTTLAGTTGVAGDADGRGSAASFNGPHGIALDKAGNVYVADTENNLVRRISTSGEVTTVAGTRGLTGNTLGAFAGALNRPMGLAFDANGALLVTSANGVFKLPL</sequence>
<protein>
    <recommendedName>
        <fullName evidence="3">Ig-like domain-containing protein</fullName>
    </recommendedName>
</protein>
<keyword evidence="5" id="KW-1185">Reference proteome</keyword>
<evidence type="ECO:0000256" key="1">
    <source>
        <dbReference type="ARBA" id="ARBA00022737"/>
    </source>
</evidence>
<accession>A0A6I1I852</accession>
<dbReference type="InterPro" id="IPR007110">
    <property type="entry name" value="Ig-like_dom"/>
</dbReference>
<dbReference type="Gene3D" id="2.60.40.10">
    <property type="entry name" value="Immunoglobulins"/>
    <property type="match status" value="1"/>
</dbReference>
<dbReference type="Pfam" id="PF25021">
    <property type="entry name" value="TEN_NHL"/>
    <property type="match status" value="1"/>
</dbReference>
<dbReference type="Proteomes" id="UP000468717">
    <property type="component" value="Unassembled WGS sequence"/>
</dbReference>
<organism evidence="4 5">
    <name type="scientific">Janthinobacterium violaceinigrum</name>
    <dbReference type="NCBI Taxonomy" id="2654252"/>
    <lineage>
        <taxon>Bacteria</taxon>
        <taxon>Pseudomonadati</taxon>
        <taxon>Pseudomonadota</taxon>
        <taxon>Betaproteobacteria</taxon>
        <taxon>Burkholderiales</taxon>
        <taxon>Oxalobacteraceae</taxon>
        <taxon>Janthinobacterium</taxon>
    </lineage>
</organism>
<dbReference type="InterPro" id="IPR001258">
    <property type="entry name" value="NHL_repeat"/>
</dbReference>
<evidence type="ECO:0000313" key="5">
    <source>
        <dbReference type="Proteomes" id="UP000468717"/>
    </source>
</evidence>
<dbReference type="SUPFAM" id="SSF48726">
    <property type="entry name" value="Immunoglobulin"/>
    <property type="match status" value="1"/>
</dbReference>
<feature type="domain" description="Ig-like" evidence="3">
    <location>
        <begin position="61"/>
        <end position="141"/>
    </location>
</feature>
<dbReference type="InterPro" id="IPR036179">
    <property type="entry name" value="Ig-like_dom_sf"/>
</dbReference>
<dbReference type="Gene3D" id="2.120.10.30">
    <property type="entry name" value="TolB, C-terminal domain"/>
    <property type="match status" value="6"/>
</dbReference>